<gene>
    <name evidence="2" type="ORF">QN277_002015</name>
</gene>
<keyword evidence="1" id="KW-0472">Membrane</keyword>
<evidence type="ECO:0008006" key="4">
    <source>
        <dbReference type="Google" id="ProtNLM"/>
    </source>
</evidence>
<organism evidence="2 3">
    <name type="scientific">Acacia crassicarpa</name>
    <name type="common">northern wattle</name>
    <dbReference type="NCBI Taxonomy" id="499986"/>
    <lineage>
        <taxon>Eukaryota</taxon>
        <taxon>Viridiplantae</taxon>
        <taxon>Streptophyta</taxon>
        <taxon>Embryophyta</taxon>
        <taxon>Tracheophyta</taxon>
        <taxon>Spermatophyta</taxon>
        <taxon>Magnoliopsida</taxon>
        <taxon>eudicotyledons</taxon>
        <taxon>Gunneridae</taxon>
        <taxon>Pentapetalae</taxon>
        <taxon>rosids</taxon>
        <taxon>fabids</taxon>
        <taxon>Fabales</taxon>
        <taxon>Fabaceae</taxon>
        <taxon>Caesalpinioideae</taxon>
        <taxon>mimosoid clade</taxon>
        <taxon>Acacieae</taxon>
        <taxon>Acacia</taxon>
    </lineage>
</organism>
<comment type="caution">
    <text evidence="2">The sequence shown here is derived from an EMBL/GenBank/DDBJ whole genome shotgun (WGS) entry which is preliminary data.</text>
</comment>
<dbReference type="AlphaFoldDB" id="A0AAE1N8L5"/>
<evidence type="ECO:0000313" key="3">
    <source>
        <dbReference type="Proteomes" id="UP001293593"/>
    </source>
</evidence>
<name>A0AAE1N8L5_9FABA</name>
<protein>
    <recommendedName>
        <fullName evidence="4">Major facilitator superfamily (MFS) profile domain-containing protein</fullName>
    </recommendedName>
</protein>
<feature type="transmembrane region" description="Helical" evidence="1">
    <location>
        <begin position="20"/>
        <end position="40"/>
    </location>
</feature>
<proteinExistence type="predicted"/>
<keyword evidence="1" id="KW-0812">Transmembrane</keyword>
<sequence>MADPPTLIKMADPPIRNQNQYQFALTCAILASMTSFLVGYDISVMRGAIIYIRRDLHITDVQVEILM</sequence>
<dbReference type="Proteomes" id="UP001293593">
    <property type="component" value="Unassembled WGS sequence"/>
</dbReference>
<dbReference type="EMBL" id="JAWXYG010000001">
    <property type="protein sequence ID" value="KAK4285298.1"/>
    <property type="molecule type" value="Genomic_DNA"/>
</dbReference>
<keyword evidence="1" id="KW-1133">Transmembrane helix</keyword>
<reference evidence="2" key="1">
    <citation type="submission" date="2023-10" db="EMBL/GenBank/DDBJ databases">
        <title>Chromosome-level genome of the transformable northern wattle, Acacia crassicarpa.</title>
        <authorList>
            <person name="Massaro I."/>
            <person name="Sinha N.R."/>
            <person name="Poethig S."/>
            <person name="Leichty A.R."/>
        </authorList>
    </citation>
    <scope>NUCLEOTIDE SEQUENCE</scope>
    <source>
        <strain evidence="2">Acra3RX</strain>
        <tissue evidence="2">Leaf</tissue>
    </source>
</reference>
<keyword evidence="3" id="KW-1185">Reference proteome</keyword>
<evidence type="ECO:0000256" key="1">
    <source>
        <dbReference type="SAM" id="Phobius"/>
    </source>
</evidence>
<evidence type="ECO:0000313" key="2">
    <source>
        <dbReference type="EMBL" id="KAK4285298.1"/>
    </source>
</evidence>
<accession>A0AAE1N8L5</accession>